<dbReference type="EMBL" id="VOSB01000031">
    <property type="protein sequence ID" value="TXE15505.1"/>
    <property type="molecule type" value="Genomic_DNA"/>
</dbReference>
<dbReference type="AlphaFoldDB" id="A0A5C7B2M5"/>
<gene>
    <name evidence="1" type="ORF">ES692_16455</name>
</gene>
<evidence type="ECO:0008006" key="3">
    <source>
        <dbReference type="Google" id="ProtNLM"/>
    </source>
</evidence>
<proteinExistence type="predicted"/>
<sequence>MPFIKEIHTIEYWTQDDEKSNTSMLGSENRYPIMYLRYFEDSDDHDYTMDTIFKQVSETIKSMDGENPWGLYYNSFLQGDLGRHVATLNFMKNCSEMDEDRSFKEAYEKLFGENS</sequence>
<reference evidence="1 2" key="1">
    <citation type="submission" date="2019-08" db="EMBL/GenBank/DDBJ databases">
        <title>Genome of Psychroserpens burtonensis ACAM 167.</title>
        <authorList>
            <person name="Bowman J.P."/>
        </authorList>
    </citation>
    <scope>NUCLEOTIDE SEQUENCE [LARGE SCALE GENOMIC DNA]</scope>
    <source>
        <strain evidence="1 2">ACAM 167</strain>
    </source>
</reference>
<accession>A0A5C7B2M5</accession>
<dbReference type="Proteomes" id="UP000321938">
    <property type="component" value="Unassembled WGS sequence"/>
</dbReference>
<dbReference type="OrthoDB" id="659133at2"/>
<organism evidence="1 2">
    <name type="scientific">Psychroserpens burtonensis</name>
    <dbReference type="NCBI Taxonomy" id="49278"/>
    <lineage>
        <taxon>Bacteria</taxon>
        <taxon>Pseudomonadati</taxon>
        <taxon>Bacteroidota</taxon>
        <taxon>Flavobacteriia</taxon>
        <taxon>Flavobacteriales</taxon>
        <taxon>Flavobacteriaceae</taxon>
        <taxon>Psychroserpens</taxon>
    </lineage>
</organism>
<name>A0A5C7B2M5_9FLAO</name>
<dbReference type="RefSeq" id="WP_028872999.1">
    <property type="nucleotide sequence ID" value="NZ_VOSB01000031.1"/>
</dbReference>
<keyword evidence="2" id="KW-1185">Reference proteome</keyword>
<protein>
    <recommendedName>
        <fullName evidence="3">DUF695 domain-containing protein</fullName>
    </recommendedName>
</protein>
<evidence type="ECO:0000313" key="1">
    <source>
        <dbReference type="EMBL" id="TXE15505.1"/>
    </source>
</evidence>
<evidence type="ECO:0000313" key="2">
    <source>
        <dbReference type="Proteomes" id="UP000321938"/>
    </source>
</evidence>
<comment type="caution">
    <text evidence="1">The sequence shown here is derived from an EMBL/GenBank/DDBJ whole genome shotgun (WGS) entry which is preliminary data.</text>
</comment>